<name>A0A5N5WSH7_9EURO</name>
<evidence type="ECO:0000313" key="3">
    <source>
        <dbReference type="Proteomes" id="UP000326565"/>
    </source>
</evidence>
<protein>
    <recommendedName>
        <fullName evidence="4">Phosphatidylglycerol/phosphatidylinositol transfer protein</fullName>
    </recommendedName>
</protein>
<dbReference type="InterPro" id="IPR045469">
    <property type="entry name" value="Nis1"/>
</dbReference>
<feature type="chain" id="PRO_5024971345" description="Phosphatidylglycerol/phosphatidylinositol transfer protein" evidence="1">
    <location>
        <begin position="17"/>
        <end position="138"/>
    </location>
</feature>
<reference evidence="2 3" key="1">
    <citation type="submission" date="2019-04" db="EMBL/GenBank/DDBJ databases">
        <title>Friends and foes A comparative genomics study of 23 Aspergillus species from section Flavi.</title>
        <authorList>
            <consortium name="DOE Joint Genome Institute"/>
            <person name="Kjaerbolling I."/>
            <person name="Vesth T."/>
            <person name="Frisvad J.C."/>
            <person name="Nybo J.L."/>
            <person name="Theobald S."/>
            <person name="Kildgaard S."/>
            <person name="Isbrandt T."/>
            <person name="Kuo A."/>
            <person name="Sato A."/>
            <person name="Lyhne E.K."/>
            <person name="Kogle M.E."/>
            <person name="Wiebenga A."/>
            <person name="Kun R.S."/>
            <person name="Lubbers R.J."/>
            <person name="Makela M.R."/>
            <person name="Barry K."/>
            <person name="Chovatia M."/>
            <person name="Clum A."/>
            <person name="Daum C."/>
            <person name="Haridas S."/>
            <person name="He G."/>
            <person name="LaButti K."/>
            <person name="Lipzen A."/>
            <person name="Mondo S."/>
            <person name="Riley R."/>
            <person name="Salamov A."/>
            <person name="Simmons B.A."/>
            <person name="Magnuson J.K."/>
            <person name="Henrissat B."/>
            <person name="Mortensen U.H."/>
            <person name="Larsen T.O."/>
            <person name="Devries R.P."/>
            <person name="Grigoriev I.V."/>
            <person name="Machida M."/>
            <person name="Baker S.E."/>
            <person name="Andersen M.R."/>
        </authorList>
    </citation>
    <scope>NUCLEOTIDE SEQUENCE [LARGE SCALE GENOMIC DNA]</scope>
    <source>
        <strain evidence="2 3">CBS 151.66</strain>
    </source>
</reference>
<dbReference type="EMBL" id="ML732271">
    <property type="protein sequence ID" value="KAB8071476.1"/>
    <property type="molecule type" value="Genomic_DNA"/>
</dbReference>
<proteinExistence type="predicted"/>
<dbReference type="Pfam" id="PF19271">
    <property type="entry name" value="Nis1"/>
    <property type="match status" value="1"/>
</dbReference>
<keyword evidence="3" id="KW-1185">Reference proteome</keyword>
<dbReference type="AlphaFoldDB" id="A0A5N5WSH7"/>
<feature type="signal peptide" evidence="1">
    <location>
        <begin position="1"/>
        <end position="16"/>
    </location>
</feature>
<evidence type="ECO:0000256" key="1">
    <source>
        <dbReference type="SAM" id="SignalP"/>
    </source>
</evidence>
<organism evidence="2 3">
    <name type="scientific">Aspergillus leporis</name>
    <dbReference type="NCBI Taxonomy" id="41062"/>
    <lineage>
        <taxon>Eukaryota</taxon>
        <taxon>Fungi</taxon>
        <taxon>Dikarya</taxon>
        <taxon>Ascomycota</taxon>
        <taxon>Pezizomycotina</taxon>
        <taxon>Eurotiomycetes</taxon>
        <taxon>Eurotiomycetidae</taxon>
        <taxon>Eurotiales</taxon>
        <taxon>Aspergillaceae</taxon>
        <taxon>Aspergillus</taxon>
        <taxon>Aspergillus subgen. Circumdati</taxon>
    </lineage>
</organism>
<evidence type="ECO:0000313" key="2">
    <source>
        <dbReference type="EMBL" id="KAB8071476.1"/>
    </source>
</evidence>
<dbReference type="Proteomes" id="UP000326565">
    <property type="component" value="Unassembled WGS sequence"/>
</dbReference>
<sequence>MKAPYFLALLVATVSAQNAVIGYPAEGQQIAQGEELVVQVQRPNSLTGSVEVAVAIGVAFCASSPCFAPKDSIGTILYNGPFKPEYHETSQPPYQNFTVQIPDSAAEGTAQINVAHVAIVGASTWPFFETLNRTVTVG</sequence>
<keyword evidence="1" id="KW-0732">Signal</keyword>
<gene>
    <name evidence="2" type="ORF">BDV29DRAFT_179133</name>
</gene>
<evidence type="ECO:0008006" key="4">
    <source>
        <dbReference type="Google" id="ProtNLM"/>
    </source>
</evidence>
<dbReference type="OrthoDB" id="2841294at2759"/>
<accession>A0A5N5WSH7</accession>